<dbReference type="SUPFAM" id="SSF55331">
    <property type="entry name" value="Tautomerase/MIF"/>
    <property type="match status" value="1"/>
</dbReference>
<dbReference type="Gene3D" id="3.30.429.10">
    <property type="entry name" value="Macrophage Migration Inhibitory Factor"/>
    <property type="match status" value="1"/>
</dbReference>
<dbReference type="Proteomes" id="UP001222275">
    <property type="component" value="Chromosome"/>
</dbReference>
<evidence type="ECO:0000313" key="1">
    <source>
        <dbReference type="EMBL" id="WEJ63648.1"/>
    </source>
</evidence>
<keyword evidence="2" id="KW-1185">Reference proteome</keyword>
<dbReference type="Pfam" id="PF02962">
    <property type="entry name" value="CHMI"/>
    <property type="match status" value="1"/>
</dbReference>
<evidence type="ECO:0000313" key="2">
    <source>
        <dbReference type="Proteomes" id="UP001222275"/>
    </source>
</evidence>
<dbReference type="InterPro" id="IPR014347">
    <property type="entry name" value="Tautomerase/MIF_sf"/>
</dbReference>
<name>A0ABY8CHL4_9GAMM</name>
<protein>
    <recommendedName>
        <fullName evidence="3">5-carboxymethyl-2-hydroxymuconate isomerase</fullName>
    </recommendedName>
</protein>
<dbReference type="PANTHER" id="PTHR37950">
    <property type="entry name" value="4-HYDROXYPHENYLACETATE CATABOLISM PROTEIN"/>
    <property type="match status" value="1"/>
</dbReference>
<dbReference type="EMBL" id="CP102381">
    <property type="protein sequence ID" value="WEJ63648.1"/>
    <property type="molecule type" value="Genomic_DNA"/>
</dbReference>
<accession>A0ABY8CHL4</accession>
<evidence type="ECO:0008006" key="3">
    <source>
        <dbReference type="Google" id="ProtNLM"/>
    </source>
</evidence>
<organism evidence="1 2">
    <name type="scientific">Thiomicrorhabdus lithotrophica</name>
    <dbReference type="NCBI Taxonomy" id="2949997"/>
    <lineage>
        <taxon>Bacteria</taxon>
        <taxon>Pseudomonadati</taxon>
        <taxon>Pseudomonadota</taxon>
        <taxon>Gammaproteobacteria</taxon>
        <taxon>Thiotrichales</taxon>
        <taxon>Piscirickettsiaceae</taxon>
        <taxon>Thiomicrorhabdus</taxon>
    </lineage>
</organism>
<gene>
    <name evidence="1" type="ORF">NR989_05170</name>
</gene>
<dbReference type="RefSeq" id="WP_275595903.1">
    <property type="nucleotide sequence ID" value="NZ_CP102381.1"/>
</dbReference>
<proteinExistence type="predicted"/>
<dbReference type="InterPro" id="IPR004220">
    <property type="entry name" value="5-COMe_2-OHmuconate_Isoase"/>
</dbReference>
<reference evidence="1 2" key="1">
    <citation type="submission" date="2022-06" db="EMBL/GenBank/DDBJ databases">
        <title>Thiomicrohabdus sp. nov, an obligately chemolithoautotrophic, sulfur-oxidizing bacterium isolated from beach of Guanyin Mountain. Amoy.</title>
        <authorList>
            <person name="Zhu H."/>
        </authorList>
    </citation>
    <scope>NUCLEOTIDE SEQUENCE [LARGE SCALE GENOMIC DNA]</scope>
    <source>
        <strain evidence="1 2">XGS-01</strain>
    </source>
</reference>
<dbReference type="PANTHER" id="PTHR37950:SF1">
    <property type="entry name" value="4-HYDROXYPHENYLACETATE CATABOLISM PROTEIN"/>
    <property type="match status" value="1"/>
</dbReference>
<sequence length="135" mass="15105">MPHIVIEYSQDSFKSKDFKGLPSAHKELGLKQGIPGLVNSVFEAVANTDIVNPENIKVRAYQAEFYKLGLANTGFMHAVCKTHRGKTEFQKQKLSQAILNALEQIVLLTAEHSMIITVEVVEMDTASYSKRLIEK</sequence>